<keyword evidence="7 12" id="KW-0406">Ion transport</keyword>
<keyword evidence="6 12" id="KW-0915">Sodium</keyword>
<keyword evidence="8 12" id="KW-0472">Membrane</keyword>
<proteinExistence type="inferred from homology"/>
<evidence type="ECO:0000256" key="12">
    <source>
        <dbReference type="HAMAP-Rule" id="MF_00454"/>
    </source>
</evidence>
<keyword evidence="3" id="KW-0997">Cell inner membrane</keyword>
<comment type="similarity">
    <text evidence="10 12">Belongs to the fluoride channel Fluc/FEX (TC 1.A.43) family.</text>
</comment>
<dbReference type="RefSeq" id="WP_028498609.1">
    <property type="nucleotide sequence ID" value="NZ_CAURZP010000001.1"/>
</dbReference>
<feature type="transmembrane region" description="Helical" evidence="12">
    <location>
        <begin position="68"/>
        <end position="94"/>
    </location>
</feature>
<protein>
    <recommendedName>
        <fullName evidence="12">Fluoride-specific ion channel FluC</fullName>
    </recommendedName>
</protein>
<evidence type="ECO:0000256" key="5">
    <source>
        <dbReference type="ARBA" id="ARBA00022989"/>
    </source>
</evidence>
<keyword evidence="5 12" id="KW-1133">Transmembrane helix</keyword>
<dbReference type="GO" id="GO:0046872">
    <property type="term" value="F:metal ion binding"/>
    <property type="evidence" value="ECO:0007669"/>
    <property type="project" value="UniProtKB-KW"/>
</dbReference>
<keyword evidence="9 12" id="KW-0407">Ion channel</keyword>
<evidence type="ECO:0000256" key="1">
    <source>
        <dbReference type="ARBA" id="ARBA00004651"/>
    </source>
</evidence>
<reference evidence="13 14" key="1">
    <citation type="submission" date="2018-04" db="EMBL/GenBank/DDBJ databases">
        <title>Denitrifier Microvirgula.</title>
        <authorList>
            <person name="Anderson E."/>
            <person name="Jang J."/>
            <person name="Ishii S."/>
        </authorList>
    </citation>
    <scope>NUCLEOTIDE SEQUENCE [LARGE SCALE GENOMIC DNA]</scope>
    <source>
        <strain evidence="13 14">BE2.4</strain>
    </source>
</reference>
<keyword evidence="12" id="KW-0479">Metal-binding</keyword>
<sequence length="126" mass="13225">MSPLAFLYVGIGAAVGAWCRWVLSLLLNPLLASLPLGTLAANWIGALLMGVIMGLFSHFGDWPDAMRLALTTGFLGGLTTFSTFSAEMSGFILAGQWASVMIGIGLHVFGSLLLTLTGLLLVRVLA</sequence>
<name>A0A2S0P8J7_9NEIS</name>
<comment type="activity regulation">
    <text evidence="12">Na(+) is not transported, but it plays an essential structural role and its presence is essential for fluoride channel function.</text>
</comment>
<feature type="binding site" evidence="12">
    <location>
        <position position="79"/>
    </location>
    <ligand>
        <name>Na(+)</name>
        <dbReference type="ChEBI" id="CHEBI:29101"/>
        <note>structural</note>
    </ligand>
</feature>
<dbReference type="HAMAP" id="MF_00454">
    <property type="entry name" value="FluC"/>
    <property type="match status" value="1"/>
</dbReference>
<evidence type="ECO:0000256" key="3">
    <source>
        <dbReference type="ARBA" id="ARBA00022519"/>
    </source>
</evidence>
<feature type="transmembrane region" description="Helical" evidence="12">
    <location>
        <begin position="100"/>
        <end position="122"/>
    </location>
</feature>
<keyword evidence="14" id="KW-1185">Reference proteome</keyword>
<evidence type="ECO:0000256" key="4">
    <source>
        <dbReference type="ARBA" id="ARBA00022692"/>
    </source>
</evidence>
<dbReference type="KEGG" id="maer:DAI18_05915"/>
<dbReference type="GO" id="GO:0140114">
    <property type="term" value="P:cellular detoxification of fluoride"/>
    <property type="evidence" value="ECO:0007669"/>
    <property type="project" value="UniProtKB-UniRule"/>
</dbReference>
<keyword evidence="12" id="KW-0813">Transport</keyword>
<keyword evidence="4 12" id="KW-0812">Transmembrane</keyword>
<accession>A0A2S0P8J7</accession>
<comment type="function">
    <text evidence="12">Fluoride-specific ion channel. Important for reducing fluoride concentration in the cell, thus reducing its toxicity.</text>
</comment>
<organism evidence="13 14">
    <name type="scientific">Microvirgula aerodenitrificans</name>
    <dbReference type="NCBI Taxonomy" id="57480"/>
    <lineage>
        <taxon>Bacteria</taxon>
        <taxon>Pseudomonadati</taxon>
        <taxon>Pseudomonadota</taxon>
        <taxon>Betaproteobacteria</taxon>
        <taxon>Neisseriales</taxon>
        <taxon>Aquaspirillaceae</taxon>
        <taxon>Microvirgula</taxon>
    </lineage>
</organism>
<evidence type="ECO:0000256" key="11">
    <source>
        <dbReference type="ARBA" id="ARBA00035585"/>
    </source>
</evidence>
<dbReference type="GO" id="GO:0005886">
    <property type="term" value="C:plasma membrane"/>
    <property type="evidence" value="ECO:0007669"/>
    <property type="project" value="UniProtKB-SubCell"/>
</dbReference>
<keyword evidence="2 12" id="KW-1003">Cell membrane</keyword>
<dbReference type="NCBIfam" id="TIGR00494">
    <property type="entry name" value="crcB"/>
    <property type="match status" value="1"/>
</dbReference>
<evidence type="ECO:0000256" key="6">
    <source>
        <dbReference type="ARBA" id="ARBA00023053"/>
    </source>
</evidence>
<feature type="binding site" evidence="12">
    <location>
        <position position="76"/>
    </location>
    <ligand>
        <name>Na(+)</name>
        <dbReference type="ChEBI" id="CHEBI:29101"/>
        <note>structural</note>
    </ligand>
</feature>
<dbReference type="PANTHER" id="PTHR28259">
    <property type="entry name" value="FLUORIDE EXPORT PROTEIN 1-RELATED"/>
    <property type="match status" value="1"/>
</dbReference>
<comment type="catalytic activity">
    <reaction evidence="11">
        <text>fluoride(in) = fluoride(out)</text>
        <dbReference type="Rhea" id="RHEA:76159"/>
        <dbReference type="ChEBI" id="CHEBI:17051"/>
    </reaction>
    <physiologicalReaction direction="left-to-right" evidence="11">
        <dbReference type="Rhea" id="RHEA:76160"/>
    </physiologicalReaction>
</comment>
<dbReference type="EMBL" id="CP028519">
    <property type="protein sequence ID" value="AVY93633.1"/>
    <property type="molecule type" value="Genomic_DNA"/>
</dbReference>
<comment type="subcellular location">
    <subcellularLocation>
        <location evidence="1 12">Cell membrane</location>
        <topology evidence="1 12">Multi-pass membrane protein</topology>
    </subcellularLocation>
</comment>
<dbReference type="Proteomes" id="UP000244173">
    <property type="component" value="Chromosome"/>
</dbReference>
<dbReference type="PANTHER" id="PTHR28259:SF1">
    <property type="entry name" value="FLUORIDE EXPORT PROTEIN 1-RELATED"/>
    <property type="match status" value="1"/>
</dbReference>
<evidence type="ECO:0000256" key="9">
    <source>
        <dbReference type="ARBA" id="ARBA00023303"/>
    </source>
</evidence>
<gene>
    <name evidence="12" type="primary">fluC</name>
    <name evidence="12" type="synonym">crcB</name>
    <name evidence="13" type="ORF">DAI18_05915</name>
</gene>
<evidence type="ECO:0000256" key="8">
    <source>
        <dbReference type="ARBA" id="ARBA00023136"/>
    </source>
</evidence>
<dbReference type="STRING" id="1122240.GCA_000620105_01237"/>
<dbReference type="GO" id="GO:0062054">
    <property type="term" value="F:fluoride channel activity"/>
    <property type="evidence" value="ECO:0007669"/>
    <property type="project" value="UniProtKB-UniRule"/>
</dbReference>
<evidence type="ECO:0000313" key="13">
    <source>
        <dbReference type="EMBL" id="AVY93633.1"/>
    </source>
</evidence>
<feature type="transmembrane region" description="Helical" evidence="12">
    <location>
        <begin position="35"/>
        <end position="56"/>
    </location>
</feature>
<dbReference type="NCBIfam" id="NF010792">
    <property type="entry name" value="PRK14196.1"/>
    <property type="match status" value="1"/>
</dbReference>
<dbReference type="InterPro" id="IPR003691">
    <property type="entry name" value="FluC"/>
</dbReference>
<evidence type="ECO:0000256" key="2">
    <source>
        <dbReference type="ARBA" id="ARBA00022475"/>
    </source>
</evidence>
<dbReference type="Pfam" id="PF02537">
    <property type="entry name" value="CRCB"/>
    <property type="match status" value="1"/>
</dbReference>
<evidence type="ECO:0000256" key="10">
    <source>
        <dbReference type="ARBA" id="ARBA00035120"/>
    </source>
</evidence>
<evidence type="ECO:0000313" key="14">
    <source>
        <dbReference type="Proteomes" id="UP000244173"/>
    </source>
</evidence>
<evidence type="ECO:0000256" key="7">
    <source>
        <dbReference type="ARBA" id="ARBA00023065"/>
    </source>
</evidence>
<dbReference type="AlphaFoldDB" id="A0A2S0P8J7"/>